<reference evidence="2" key="1">
    <citation type="submission" date="2021-01" db="EMBL/GenBank/DDBJ databases">
        <title>Diatom-associated Roseobacters Show Island Model of Population Structure.</title>
        <authorList>
            <person name="Qu L."/>
            <person name="Feng X."/>
            <person name="Chen Y."/>
            <person name="Li L."/>
            <person name="Wang X."/>
            <person name="Hu Z."/>
            <person name="Wang H."/>
            <person name="Luo H."/>
        </authorList>
    </citation>
    <scope>NUCLEOTIDE SEQUENCE</scope>
    <source>
        <strain evidence="2">SM26-45</strain>
    </source>
</reference>
<dbReference type="PANTHER" id="PTHR43451:SF1">
    <property type="entry name" value="ACETYLTRANSFERASE"/>
    <property type="match status" value="1"/>
</dbReference>
<dbReference type="CDD" id="cd04301">
    <property type="entry name" value="NAT_SF"/>
    <property type="match status" value="1"/>
</dbReference>
<feature type="domain" description="N-acetyltransferase" evidence="1">
    <location>
        <begin position="3"/>
        <end position="156"/>
    </location>
</feature>
<dbReference type="Pfam" id="PF13673">
    <property type="entry name" value="Acetyltransf_10"/>
    <property type="match status" value="1"/>
</dbReference>
<evidence type="ECO:0000259" key="1">
    <source>
        <dbReference type="PROSITE" id="PS51186"/>
    </source>
</evidence>
<comment type="caution">
    <text evidence="2">The sequence shown here is derived from an EMBL/GenBank/DDBJ whole genome shotgun (WGS) entry which is preliminary data.</text>
</comment>
<gene>
    <name evidence="2" type="ORF">JQX14_13540</name>
</gene>
<dbReference type="EMBL" id="JAFBWN010000008">
    <property type="protein sequence ID" value="MBM2355569.1"/>
    <property type="molecule type" value="Genomic_DNA"/>
</dbReference>
<sequence>MAIHLRPLTAEDGEAAAAIFFDAVHRGAADVYSAAQRRAWAGAAPNLARWRRRFADVSGVAAEVNGEMAGFMTLDAAGHIDLAFVRSDLSGRGVGRAIYDRIEARARAEGIARLTTEASKKAKPFFARLGWQVDAEQTVVKDGIRLTNFRMSKPLVFE</sequence>
<dbReference type="Gene3D" id="3.40.630.30">
    <property type="match status" value="1"/>
</dbReference>
<dbReference type="InterPro" id="IPR052564">
    <property type="entry name" value="N-acetyltrans/Recomb-assoc"/>
</dbReference>
<dbReference type="SUPFAM" id="SSF55729">
    <property type="entry name" value="Acyl-CoA N-acyltransferases (Nat)"/>
    <property type="match status" value="1"/>
</dbReference>
<organism evidence="2 3">
    <name type="scientific">Pseudosulfitobacter pseudonitzschiae</name>
    <dbReference type="NCBI Taxonomy" id="1402135"/>
    <lineage>
        <taxon>Bacteria</taxon>
        <taxon>Pseudomonadati</taxon>
        <taxon>Pseudomonadota</taxon>
        <taxon>Alphaproteobacteria</taxon>
        <taxon>Rhodobacterales</taxon>
        <taxon>Roseobacteraceae</taxon>
        <taxon>Pseudosulfitobacter</taxon>
    </lineage>
</organism>
<dbReference type="Proteomes" id="UP000809337">
    <property type="component" value="Unassembled WGS sequence"/>
</dbReference>
<dbReference type="RefSeq" id="WP_231034563.1">
    <property type="nucleotide sequence ID" value="NZ_JAJNGX010000008.1"/>
</dbReference>
<proteinExistence type="predicted"/>
<dbReference type="AlphaFoldDB" id="A0A9Q2RXW8"/>
<dbReference type="InterPro" id="IPR016181">
    <property type="entry name" value="Acyl_CoA_acyltransferase"/>
</dbReference>
<name>A0A9Q2RXW8_9RHOB</name>
<protein>
    <submittedName>
        <fullName evidence="2">GNAT family N-acetyltransferase</fullName>
    </submittedName>
</protein>
<dbReference type="InterPro" id="IPR000182">
    <property type="entry name" value="GNAT_dom"/>
</dbReference>
<evidence type="ECO:0000313" key="2">
    <source>
        <dbReference type="EMBL" id="MBM2355569.1"/>
    </source>
</evidence>
<dbReference type="PANTHER" id="PTHR43451">
    <property type="entry name" value="ACETYLTRANSFERASE (GNAT) FAMILY PROTEIN"/>
    <property type="match status" value="1"/>
</dbReference>
<dbReference type="GO" id="GO:0016747">
    <property type="term" value="F:acyltransferase activity, transferring groups other than amino-acyl groups"/>
    <property type="evidence" value="ECO:0007669"/>
    <property type="project" value="InterPro"/>
</dbReference>
<accession>A0A9Q2RXW8</accession>
<evidence type="ECO:0000313" key="3">
    <source>
        <dbReference type="Proteomes" id="UP000809337"/>
    </source>
</evidence>
<dbReference type="PROSITE" id="PS51186">
    <property type="entry name" value="GNAT"/>
    <property type="match status" value="1"/>
</dbReference>